<proteinExistence type="predicted"/>
<protein>
    <submittedName>
        <fullName evidence="2">Uncharacterized protein</fullName>
    </submittedName>
</protein>
<dbReference type="Proteomes" id="UP000244441">
    <property type="component" value="Chromosome"/>
</dbReference>
<accession>A0A2S0VUU7</accession>
<evidence type="ECO:0000313" key="2">
    <source>
        <dbReference type="EMBL" id="AWB67994.1"/>
    </source>
</evidence>
<dbReference type="InterPro" id="IPR011990">
    <property type="entry name" value="TPR-like_helical_dom_sf"/>
</dbReference>
<dbReference type="Gene3D" id="1.25.40.10">
    <property type="entry name" value="Tetratricopeptide repeat domain"/>
    <property type="match status" value="1"/>
</dbReference>
<organism evidence="2 3">
    <name type="scientific">Saccharobesus litoralis</name>
    <dbReference type="NCBI Taxonomy" id="2172099"/>
    <lineage>
        <taxon>Bacteria</taxon>
        <taxon>Pseudomonadati</taxon>
        <taxon>Pseudomonadota</taxon>
        <taxon>Gammaproteobacteria</taxon>
        <taxon>Alteromonadales</taxon>
        <taxon>Alteromonadaceae</taxon>
        <taxon>Saccharobesus</taxon>
    </lineage>
</organism>
<name>A0A2S0VUU7_9ALTE</name>
<dbReference type="KEGG" id="cate:C2869_16875"/>
<evidence type="ECO:0000256" key="1">
    <source>
        <dbReference type="SAM" id="SignalP"/>
    </source>
</evidence>
<dbReference type="RefSeq" id="WP_108604059.1">
    <property type="nucleotide sequence ID" value="NZ_CP026604.1"/>
</dbReference>
<dbReference type="AlphaFoldDB" id="A0A2S0VUU7"/>
<dbReference type="OrthoDB" id="9803982at2"/>
<dbReference type="SUPFAM" id="SSF48452">
    <property type="entry name" value="TPR-like"/>
    <property type="match status" value="1"/>
</dbReference>
<sequence length="124" mass="13968">MYKPTLLVTVIMLITSIYFSNANANNFPNPIVLEYSKLVTDYNRFLSLGDYQNAFTTAKKLLDIDPSDTVSYLRLALVSENICLNFEQIIVNYAPLVSEGNESQKAIKDLANILLSSKNNHKCK</sequence>
<feature type="signal peptide" evidence="1">
    <location>
        <begin position="1"/>
        <end position="24"/>
    </location>
</feature>
<evidence type="ECO:0000313" key="3">
    <source>
        <dbReference type="Proteomes" id="UP000244441"/>
    </source>
</evidence>
<reference evidence="2 3" key="1">
    <citation type="submission" date="2018-01" db="EMBL/GenBank/DDBJ databases">
        <title>Genome sequence of a Cantenovulum-like bacteria.</title>
        <authorList>
            <person name="Tan W.R."/>
            <person name="Lau N.-S."/>
            <person name="Go F."/>
            <person name="Amirul A.-A.A."/>
        </authorList>
    </citation>
    <scope>NUCLEOTIDE SEQUENCE [LARGE SCALE GENOMIC DNA]</scope>
    <source>
        <strain evidence="2 3">CCB-QB4</strain>
    </source>
</reference>
<dbReference type="EMBL" id="CP026604">
    <property type="protein sequence ID" value="AWB67994.1"/>
    <property type="molecule type" value="Genomic_DNA"/>
</dbReference>
<feature type="chain" id="PRO_5015663932" evidence="1">
    <location>
        <begin position="25"/>
        <end position="124"/>
    </location>
</feature>
<gene>
    <name evidence="2" type="ORF">C2869_16875</name>
</gene>
<keyword evidence="3" id="KW-1185">Reference proteome</keyword>
<keyword evidence="1" id="KW-0732">Signal</keyword>